<dbReference type="PANTHER" id="PTHR37987:SF1">
    <property type="entry name" value="OXO-4-HYDROXY-4-CARBOXY-5-UREIDOIMIDAZOLINE DECARBOXYLASE DOMAIN-CONTAINING PROTEIN"/>
    <property type="match status" value="1"/>
</dbReference>
<dbReference type="GO" id="GO:0006144">
    <property type="term" value="P:purine nucleobase metabolic process"/>
    <property type="evidence" value="ECO:0007669"/>
    <property type="project" value="UniProtKB-KW"/>
</dbReference>
<feature type="region of interest" description="Disordered" evidence="2">
    <location>
        <begin position="126"/>
        <end position="175"/>
    </location>
</feature>
<dbReference type="Proteomes" id="UP001165120">
    <property type="component" value="Unassembled WGS sequence"/>
</dbReference>
<organism evidence="4 5">
    <name type="scientific">Candida boidinii</name>
    <name type="common">Yeast</name>
    <dbReference type="NCBI Taxonomy" id="5477"/>
    <lineage>
        <taxon>Eukaryota</taxon>
        <taxon>Fungi</taxon>
        <taxon>Dikarya</taxon>
        <taxon>Ascomycota</taxon>
        <taxon>Saccharomycotina</taxon>
        <taxon>Pichiomycetes</taxon>
        <taxon>Pichiales</taxon>
        <taxon>Pichiaceae</taxon>
        <taxon>Ogataea</taxon>
        <taxon>Ogataea/Candida clade</taxon>
    </lineage>
</organism>
<evidence type="ECO:0000313" key="5">
    <source>
        <dbReference type="Proteomes" id="UP001165120"/>
    </source>
</evidence>
<dbReference type="Gene3D" id="1.10.3330.10">
    <property type="entry name" value="Oxo-4-hydroxy-4-carboxy-5-ureidoimidazoline decarboxylase"/>
    <property type="match status" value="1"/>
</dbReference>
<dbReference type="SUPFAM" id="SSF158694">
    <property type="entry name" value="UraD-Like"/>
    <property type="match status" value="1"/>
</dbReference>
<keyword evidence="1" id="KW-0659">Purine metabolism</keyword>
<feature type="region of interest" description="Disordered" evidence="2">
    <location>
        <begin position="49"/>
        <end position="75"/>
    </location>
</feature>
<dbReference type="InterPro" id="IPR018020">
    <property type="entry name" value="OHCU_decarboxylase"/>
</dbReference>
<protein>
    <submittedName>
        <fullName evidence="4">Unnamed protein product</fullName>
    </submittedName>
</protein>
<dbReference type="EMBL" id="BSXN01001152">
    <property type="protein sequence ID" value="GME71828.1"/>
    <property type="molecule type" value="Genomic_DNA"/>
</dbReference>
<evidence type="ECO:0000256" key="2">
    <source>
        <dbReference type="SAM" id="MobiDB-lite"/>
    </source>
</evidence>
<feature type="compositionally biased region" description="Low complexity" evidence="2">
    <location>
        <begin position="141"/>
        <end position="151"/>
    </location>
</feature>
<dbReference type="InterPro" id="IPR036778">
    <property type="entry name" value="OHCU_decarboxylase_sf"/>
</dbReference>
<evidence type="ECO:0000259" key="3">
    <source>
        <dbReference type="Pfam" id="PF09349"/>
    </source>
</evidence>
<dbReference type="PANTHER" id="PTHR37987">
    <property type="entry name" value="CHROMOSOME 9, WHOLE GENOME SHOTGUN SEQUENCE"/>
    <property type="match status" value="1"/>
</dbReference>
<evidence type="ECO:0000256" key="1">
    <source>
        <dbReference type="ARBA" id="ARBA00022631"/>
    </source>
</evidence>
<comment type="caution">
    <text evidence="4">The sequence shown here is derived from an EMBL/GenBank/DDBJ whole genome shotgun (WGS) entry which is preliminary data.</text>
</comment>
<evidence type="ECO:0000313" key="4">
    <source>
        <dbReference type="EMBL" id="GME71828.1"/>
    </source>
</evidence>
<name>A0A9W6T047_CANBO</name>
<accession>A0A9W6T047</accession>
<sequence length="249" mass="27825">MSFVLPPCSKLNDYSYKEIESILNNLFEPCESLTSFLIPLLYPLPNSATTSASTSSSTNASSTSFSSPSAPFKSSSKTYHDYKNLIENCRFHLTQLINDLNKSKDLNDGGLSYNSLNNLLNEIISAHPRLGPPKPQPQASQTQQTQQTTTTHKSPVPEDLSDHSKNEQKSLNSGNPELAQRLIELNAKYEETFPGLRFVVFVNGQSREKIIEKMINRINRNNINLERFEAIDAMCDIALDRAKKLGAKL</sequence>
<gene>
    <name evidence="4" type="ORF">Cboi02_000336700</name>
</gene>
<keyword evidence="5" id="KW-1185">Reference proteome</keyword>
<proteinExistence type="predicted"/>
<dbReference type="Pfam" id="PF09349">
    <property type="entry name" value="OHCU_decarbox"/>
    <property type="match status" value="1"/>
</dbReference>
<reference evidence="4" key="1">
    <citation type="submission" date="2023-04" db="EMBL/GenBank/DDBJ databases">
        <title>Candida boidinii NBRC 10035.</title>
        <authorList>
            <person name="Ichikawa N."/>
            <person name="Sato H."/>
            <person name="Tonouchi N."/>
        </authorList>
    </citation>
    <scope>NUCLEOTIDE SEQUENCE</scope>
    <source>
        <strain evidence="4">NBRC 10035</strain>
    </source>
</reference>
<dbReference type="AlphaFoldDB" id="A0A9W6T047"/>
<feature type="domain" description="Oxo-4-hydroxy-4-carboxy-5-ureidoimidazoline decarboxylase" evidence="3">
    <location>
        <begin position="74"/>
        <end position="243"/>
    </location>
</feature>